<dbReference type="SUPFAM" id="SSF47413">
    <property type="entry name" value="lambda repressor-like DNA-binding domains"/>
    <property type="match status" value="1"/>
</dbReference>
<dbReference type="EMBL" id="BAAANQ010000002">
    <property type="protein sequence ID" value="GAA2045128.1"/>
    <property type="molecule type" value="Genomic_DNA"/>
</dbReference>
<reference evidence="2 3" key="1">
    <citation type="journal article" date="2019" name="Int. J. Syst. Evol. Microbiol.">
        <title>The Global Catalogue of Microorganisms (GCM) 10K type strain sequencing project: providing services to taxonomists for standard genome sequencing and annotation.</title>
        <authorList>
            <consortium name="The Broad Institute Genomics Platform"/>
            <consortium name="The Broad Institute Genome Sequencing Center for Infectious Disease"/>
            <person name="Wu L."/>
            <person name="Ma J."/>
        </authorList>
    </citation>
    <scope>NUCLEOTIDE SEQUENCE [LARGE SCALE GENOMIC DNA]</scope>
    <source>
        <strain evidence="2 3">JCM 14549</strain>
    </source>
</reference>
<comment type="caution">
    <text evidence="2">The sequence shown here is derived from an EMBL/GenBank/DDBJ whole genome shotgun (WGS) entry which is preliminary data.</text>
</comment>
<organism evidence="2 3">
    <name type="scientific">Streptomyces cheonanensis</name>
    <dbReference type="NCBI Taxonomy" id="312720"/>
    <lineage>
        <taxon>Bacteria</taxon>
        <taxon>Bacillati</taxon>
        <taxon>Actinomycetota</taxon>
        <taxon>Actinomycetes</taxon>
        <taxon>Kitasatosporales</taxon>
        <taxon>Streptomycetaceae</taxon>
        <taxon>Streptomyces</taxon>
    </lineage>
</organism>
<dbReference type="CDD" id="cd00093">
    <property type="entry name" value="HTH_XRE"/>
    <property type="match status" value="1"/>
</dbReference>
<evidence type="ECO:0000313" key="3">
    <source>
        <dbReference type="Proteomes" id="UP001403094"/>
    </source>
</evidence>
<dbReference type="Proteomes" id="UP001403094">
    <property type="component" value="Unassembled WGS sequence"/>
</dbReference>
<evidence type="ECO:0000313" key="2">
    <source>
        <dbReference type="EMBL" id="GAA2045128.1"/>
    </source>
</evidence>
<dbReference type="InterPro" id="IPR024747">
    <property type="entry name" value="Pyridox_Oxase-rel"/>
</dbReference>
<dbReference type="SUPFAM" id="SSF50475">
    <property type="entry name" value="FMN-binding split barrel"/>
    <property type="match status" value="1"/>
</dbReference>
<accession>A0ABN2UWR9</accession>
<gene>
    <name evidence="2" type="ORF">GCM10009757_11380</name>
</gene>
<protein>
    <recommendedName>
        <fullName evidence="1">HTH cro/C1-type domain-containing protein</fullName>
    </recommendedName>
</protein>
<dbReference type="PROSITE" id="PS50943">
    <property type="entry name" value="HTH_CROC1"/>
    <property type="match status" value="1"/>
</dbReference>
<keyword evidence="3" id="KW-1185">Reference proteome</keyword>
<name>A0ABN2UWR9_9ACTN</name>
<dbReference type="InterPro" id="IPR001387">
    <property type="entry name" value="Cro/C1-type_HTH"/>
</dbReference>
<dbReference type="Pfam" id="PF12900">
    <property type="entry name" value="Pyridox_ox_2"/>
    <property type="match status" value="1"/>
</dbReference>
<dbReference type="Gene3D" id="2.30.110.10">
    <property type="entry name" value="Electron Transport, Fmn-binding Protein, Chain A"/>
    <property type="match status" value="1"/>
</dbReference>
<feature type="domain" description="HTH cro/C1-type" evidence="1">
    <location>
        <begin position="17"/>
        <end position="70"/>
    </location>
</feature>
<dbReference type="InterPro" id="IPR010982">
    <property type="entry name" value="Lambda_DNA-bd_dom_sf"/>
</dbReference>
<sequence length="219" mass="23530">MTAPADGRGDLGRRAAARRSELGLSRAEVAQRAGFAEEYLAHLEEHPGPAPGTATLLRLAGALRTSVPALLGGEQDLPPGLGQAAAHPELVELTEQECRERLGRHGVGRIALYTEHGPAVLPVNYTVVDGSVVYRTAHGSTPGQAVGQEVAFEVDHVDEAMSRGWSVLVVGRALQVGAPEEEVRRLAREARSEPWAGGERELWVRVQPERITGRRIDIP</sequence>
<evidence type="ECO:0000259" key="1">
    <source>
        <dbReference type="PROSITE" id="PS50943"/>
    </source>
</evidence>
<dbReference type="RefSeq" id="WP_346069738.1">
    <property type="nucleotide sequence ID" value="NZ_BAAANQ010000002.1"/>
</dbReference>
<dbReference type="Gene3D" id="1.10.260.40">
    <property type="entry name" value="lambda repressor-like DNA-binding domains"/>
    <property type="match status" value="1"/>
</dbReference>
<dbReference type="InterPro" id="IPR012349">
    <property type="entry name" value="Split_barrel_FMN-bd"/>
</dbReference>
<proteinExistence type="predicted"/>
<dbReference type="SMART" id="SM00530">
    <property type="entry name" value="HTH_XRE"/>
    <property type="match status" value="1"/>
</dbReference>